<keyword evidence="1" id="KW-1188">Viral release from host cell</keyword>
<protein>
    <submittedName>
        <fullName evidence="3">Putative terminase</fullName>
    </submittedName>
</protein>
<dbReference type="Pfam" id="PF17289">
    <property type="entry name" value="Terminase_6C"/>
    <property type="match status" value="1"/>
</dbReference>
<evidence type="ECO:0000256" key="1">
    <source>
        <dbReference type="ARBA" id="ARBA00022612"/>
    </source>
</evidence>
<dbReference type="AlphaFoldDB" id="A0A6M3J1E8"/>
<evidence type="ECO:0000313" key="3">
    <source>
        <dbReference type="EMBL" id="QJA63776.1"/>
    </source>
</evidence>
<feature type="domain" description="Terminase large subunit gp17-like C-terminal" evidence="2">
    <location>
        <begin position="347"/>
        <end position="491"/>
    </location>
</feature>
<dbReference type="InterPro" id="IPR035421">
    <property type="entry name" value="Terminase_6C"/>
</dbReference>
<reference evidence="3" key="1">
    <citation type="submission" date="2020-03" db="EMBL/GenBank/DDBJ databases">
        <title>The deep terrestrial virosphere.</title>
        <authorList>
            <person name="Holmfeldt K."/>
            <person name="Nilsson E."/>
            <person name="Simone D."/>
            <person name="Lopez-Fernandez M."/>
            <person name="Wu X."/>
            <person name="de Brujin I."/>
            <person name="Lundin D."/>
            <person name="Andersson A."/>
            <person name="Bertilsson S."/>
            <person name="Dopson M."/>
        </authorList>
    </citation>
    <scope>NUCLEOTIDE SEQUENCE</scope>
    <source>
        <strain evidence="3">MM415B00578</strain>
    </source>
</reference>
<evidence type="ECO:0000259" key="2">
    <source>
        <dbReference type="Pfam" id="PF17289"/>
    </source>
</evidence>
<proteinExistence type="predicted"/>
<dbReference type="Pfam" id="PF03237">
    <property type="entry name" value="Terminase_6N"/>
    <property type="match status" value="1"/>
</dbReference>
<name>A0A6M3J1E8_9ZZZZ</name>
<accession>A0A6M3J1E8</accession>
<gene>
    <name evidence="3" type="ORF">MM415B00578_0030</name>
</gene>
<dbReference type="EMBL" id="MT141505">
    <property type="protein sequence ID" value="QJA63776.1"/>
    <property type="molecule type" value="Genomic_DNA"/>
</dbReference>
<organism evidence="3">
    <name type="scientific">viral metagenome</name>
    <dbReference type="NCBI Taxonomy" id="1070528"/>
    <lineage>
        <taxon>unclassified sequences</taxon>
        <taxon>metagenomes</taxon>
        <taxon>organismal metagenomes</taxon>
    </lineage>
</organism>
<dbReference type="InterPro" id="IPR006517">
    <property type="entry name" value="Phage_terminase_lsu-like_C"/>
</dbReference>
<sequence>MPLTLAEEEELHDLLQFERSANAKKSFLDYCQSVDVPGVPAEEGVSTAFGNPEDELYPVTRVEPAAHHRIIIEHLQAVEDKKIKRLMIFLPPGSGKSIYASVLFPTWFLGRRSRRSLICTSYGADLPKKFGRRCRNIVQSREFYGIMGHGIGRQTKAVDNWMLSNGSEYYSSGILGGITGHRADGAVCDDLIKGHEAADSMVQRDKIWEAYISDLRTRVKPQGFLVVIGTRWHEDDVSGRILPDDYAGESGPVRAKDGEVWHVICIPAKAERGDDPLGREVGEYLWPEWFLPGYFEQEERSQGDRNWNALFQQRPAPEEGSYFRGEWFRRFDPAYPPQYLKFYGASDYAVTEGGGDYTVHGIAGVDPMDNIFILDWWRGQTSSLEWVETAIDLEVKWKPGQWAQEKGQIVGGVGPFLNKRRRERKAYATELLQFASTRDKATRARSIQGRMRQGMVYFPADTAWADDLISRLKRFRGTGDEVDDDADVMSLFGRMLDDMHHGSVPAMVPGTSYNSPHYIRGQVRQMAAGSGRYGALD</sequence>
<dbReference type="NCBIfam" id="TIGR01630">
    <property type="entry name" value="psiM2_ORF9"/>
    <property type="match status" value="1"/>
</dbReference>